<dbReference type="HOGENOM" id="CLU_483126_0_0_1"/>
<dbReference type="STRING" id="1858805.M5GAL3"/>
<gene>
    <name evidence="3" type="ORF">DACRYDRAFT_113531</name>
</gene>
<accession>M5GAL3</accession>
<feature type="compositionally biased region" description="Acidic residues" evidence="1">
    <location>
        <begin position="464"/>
        <end position="473"/>
    </location>
</feature>
<keyword evidence="2" id="KW-0812">Transmembrane</keyword>
<dbReference type="RefSeq" id="XP_040632294.1">
    <property type="nucleotide sequence ID" value="XM_040769648.1"/>
</dbReference>
<organism evidence="3 4">
    <name type="scientific">Dacryopinax primogenitus (strain DJM 731)</name>
    <name type="common">Brown rot fungus</name>
    <dbReference type="NCBI Taxonomy" id="1858805"/>
    <lineage>
        <taxon>Eukaryota</taxon>
        <taxon>Fungi</taxon>
        <taxon>Dikarya</taxon>
        <taxon>Basidiomycota</taxon>
        <taxon>Agaricomycotina</taxon>
        <taxon>Dacrymycetes</taxon>
        <taxon>Dacrymycetales</taxon>
        <taxon>Dacrymycetaceae</taxon>
        <taxon>Dacryopinax</taxon>
    </lineage>
</organism>
<dbReference type="EMBL" id="JH795856">
    <property type="protein sequence ID" value="EJU05400.1"/>
    <property type="molecule type" value="Genomic_DNA"/>
</dbReference>
<dbReference type="Proteomes" id="UP000030653">
    <property type="component" value="Unassembled WGS sequence"/>
</dbReference>
<dbReference type="Gene3D" id="2.60.120.260">
    <property type="entry name" value="Galactose-binding domain-like"/>
    <property type="match status" value="1"/>
</dbReference>
<evidence type="ECO:0000313" key="3">
    <source>
        <dbReference type="EMBL" id="EJU05400.1"/>
    </source>
</evidence>
<protein>
    <submittedName>
        <fullName evidence="3">Uncharacterized protein</fullName>
    </submittedName>
</protein>
<feature type="region of interest" description="Disordered" evidence="1">
    <location>
        <begin position="389"/>
        <end position="412"/>
    </location>
</feature>
<dbReference type="AlphaFoldDB" id="M5GAL3"/>
<feature type="region of interest" description="Disordered" evidence="1">
    <location>
        <begin position="458"/>
        <end position="497"/>
    </location>
</feature>
<proteinExistence type="predicted"/>
<name>M5GAL3_DACPD</name>
<feature type="transmembrane region" description="Helical" evidence="2">
    <location>
        <begin position="290"/>
        <end position="312"/>
    </location>
</feature>
<dbReference type="GeneID" id="63684710"/>
<keyword evidence="2" id="KW-0472">Membrane</keyword>
<dbReference type="OrthoDB" id="2576334at2759"/>
<evidence type="ECO:0000256" key="2">
    <source>
        <dbReference type="SAM" id="Phobius"/>
    </source>
</evidence>
<sequence>MTVENSIWNLTVLAISPMFTYNAFTGDNSTGWGTTCTDTGSYVCDSSTAHITSVAGSVSVSFNGSGIAFYGNATHSMTVMLSIDGGGNATESFDAANQVLGSTQGLSPGMHTVVLNTSPSSPDALLSFTYAVISHDTGLANVQVGPYVFDDLGTDISYDSYWLEYPNFSDSTEVNGANTFHASHVFNSTASLSFAANAVLLYGPCSTSTGLFKVDVTPGPGTVMLTTTAFGTQVNMYVFQRCLRYFAMGLDTRVGRNISITNMANGTLATLDYIEVIWFSSGASGGGANVSAIVGGITGGLVFLLLLSFLFLRHRHKLAAQPQPIRLLEQANSDSSLPLATGSVQGRLVHPRPENHILSAGERPSIAQAAVLPADALVSRSAPLVLVGPSRGGGTTASPSELSPQTQRFPTSSTVLSSAATLSAPNDLFSPEAPLPSLQQLSSDVNRIIAELSRLAQSLAPGDPGEENLESELDSAGREQPGFAPPAYEQSHGGNQY</sequence>
<reference evidence="3 4" key="1">
    <citation type="journal article" date="2012" name="Science">
        <title>The Paleozoic origin of enzymatic lignin decomposition reconstructed from 31 fungal genomes.</title>
        <authorList>
            <person name="Floudas D."/>
            <person name="Binder M."/>
            <person name="Riley R."/>
            <person name="Barry K."/>
            <person name="Blanchette R.A."/>
            <person name="Henrissat B."/>
            <person name="Martinez A.T."/>
            <person name="Otillar R."/>
            <person name="Spatafora J.W."/>
            <person name="Yadav J.S."/>
            <person name="Aerts A."/>
            <person name="Benoit I."/>
            <person name="Boyd A."/>
            <person name="Carlson A."/>
            <person name="Copeland A."/>
            <person name="Coutinho P.M."/>
            <person name="de Vries R.P."/>
            <person name="Ferreira P."/>
            <person name="Findley K."/>
            <person name="Foster B."/>
            <person name="Gaskell J."/>
            <person name="Glotzer D."/>
            <person name="Gorecki P."/>
            <person name="Heitman J."/>
            <person name="Hesse C."/>
            <person name="Hori C."/>
            <person name="Igarashi K."/>
            <person name="Jurgens J.A."/>
            <person name="Kallen N."/>
            <person name="Kersten P."/>
            <person name="Kohler A."/>
            <person name="Kuees U."/>
            <person name="Kumar T.K.A."/>
            <person name="Kuo A."/>
            <person name="LaButti K."/>
            <person name="Larrondo L.F."/>
            <person name="Lindquist E."/>
            <person name="Ling A."/>
            <person name="Lombard V."/>
            <person name="Lucas S."/>
            <person name="Lundell T."/>
            <person name="Martin R."/>
            <person name="McLaughlin D.J."/>
            <person name="Morgenstern I."/>
            <person name="Morin E."/>
            <person name="Murat C."/>
            <person name="Nagy L.G."/>
            <person name="Nolan M."/>
            <person name="Ohm R.A."/>
            <person name="Patyshakuliyeva A."/>
            <person name="Rokas A."/>
            <person name="Ruiz-Duenas F.J."/>
            <person name="Sabat G."/>
            <person name="Salamov A."/>
            <person name="Samejima M."/>
            <person name="Schmutz J."/>
            <person name="Slot J.C."/>
            <person name="St John F."/>
            <person name="Stenlid J."/>
            <person name="Sun H."/>
            <person name="Sun S."/>
            <person name="Syed K."/>
            <person name="Tsang A."/>
            <person name="Wiebenga A."/>
            <person name="Young D."/>
            <person name="Pisabarro A."/>
            <person name="Eastwood D.C."/>
            <person name="Martin F."/>
            <person name="Cullen D."/>
            <person name="Grigoriev I.V."/>
            <person name="Hibbett D.S."/>
        </authorList>
    </citation>
    <scope>NUCLEOTIDE SEQUENCE [LARGE SCALE GENOMIC DNA]</scope>
    <source>
        <strain evidence="3 4">DJM-731 SS1</strain>
    </source>
</reference>
<keyword evidence="2" id="KW-1133">Transmembrane helix</keyword>
<evidence type="ECO:0000313" key="4">
    <source>
        <dbReference type="Proteomes" id="UP000030653"/>
    </source>
</evidence>
<feature type="compositionally biased region" description="Polar residues" evidence="1">
    <location>
        <begin position="396"/>
        <end position="410"/>
    </location>
</feature>
<evidence type="ECO:0000256" key="1">
    <source>
        <dbReference type="SAM" id="MobiDB-lite"/>
    </source>
</evidence>
<keyword evidence="4" id="KW-1185">Reference proteome</keyword>